<dbReference type="EMBL" id="JH767560">
    <property type="protein sequence ID" value="EON62830.1"/>
    <property type="molecule type" value="Genomic_DNA"/>
</dbReference>
<accession>R7YLP4</accession>
<sequence>MDPQCLSRYMVDFKSIGSVPMPAFLPSNRSNPIKETGPDYVLTAEEIELRRTAAREHALEQHERLLAQQSAGNKRRRKEMFEGVEQGDPAAIQRLEKDRQHGKDQQEKEKAARAAGDVGALGKHQRVLQKNRESHAELKAAAQAGDATAAKQLAQVNHGWQHEQAEKRRAGDQVAIRRTGYLPRKRSLDGARPQGFLTQY</sequence>
<proteinExistence type="predicted"/>
<feature type="compositionally biased region" description="Basic and acidic residues" evidence="1">
    <location>
        <begin position="160"/>
        <end position="171"/>
    </location>
</feature>
<dbReference type="HOGENOM" id="CLU_1366183_0_0_1"/>
<gene>
    <name evidence="2" type="ORF">W97_02055</name>
</gene>
<name>R7YLP4_CONA1</name>
<evidence type="ECO:0000313" key="3">
    <source>
        <dbReference type="Proteomes" id="UP000016924"/>
    </source>
</evidence>
<feature type="compositionally biased region" description="Low complexity" evidence="1">
    <location>
        <begin position="140"/>
        <end position="155"/>
    </location>
</feature>
<dbReference type="AlphaFoldDB" id="R7YLP4"/>
<evidence type="ECO:0000313" key="2">
    <source>
        <dbReference type="EMBL" id="EON62830.1"/>
    </source>
</evidence>
<protein>
    <submittedName>
        <fullName evidence="2">Uncharacterized protein</fullName>
    </submittedName>
</protein>
<dbReference type="GeneID" id="19899366"/>
<organism evidence="2 3">
    <name type="scientific">Coniosporium apollinis (strain CBS 100218)</name>
    <name type="common">Rock-inhabiting black yeast</name>
    <dbReference type="NCBI Taxonomy" id="1168221"/>
    <lineage>
        <taxon>Eukaryota</taxon>
        <taxon>Fungi</taxon>
        <taxon>Dikarya</taxon>
        <taxon>Ascomycota</taxon>
        <taxon>Pezizomycotina</taxon>
        <taxon>Dothideomycetes</taxon>
        <taxon>Dothideomycetes incertae sedis</taxon>
        <taxon>Coniosporium</taxon>
    </lineage>
</organism>
<dbReference type="RefSeq" id="XP_007778147.1">
    <property type="nucleotide sequence ID" value="XM_007779957.1"/>
</dbReference>
<feature type="compositionally biased region" description="Basic and acidic residues" evidence="1">
    <location>
        <begin position="94"/>
        <end position="112"/>
    </location>
</feature>
<dbReference type="Proteomes" id="UP000016924">
    <property type="component" value="Unassembled WGS sequence"/>
</dbReference>
<evidence type="ECO:0000256" key="1">
    <source>
        <dbReference type="SAM" id="MobiDB-lite"/>
    </source>
</evidence>
<reference evidence="3" key="1">
    <citation type="submission" date="2012-06" db="EMBL/GenBank/DDBJ databases">
        <title>The genome sequence of Coniosporium apollinis CBS 100218.</title>
        <authorList>
            <consortium name="The Broad Institute Genome Sequencing Platform"/>
            <person name="Cuomo C."/>
            <person name="Gorbushina A."/>
            <person name="Noack S."/>
            <person name="Walker B."/>
            <person name="Young S.K."/>
            <person name="Zeng Q."/>
            <person name="Gargeya S."/>
            <person name="Fitzgerald M."/>
            <person name="Haas B."/>
            <person name="Abouelleil A."/>
            <person name="Alvarado L."/>
            <person name="Arachchi H.M."/>
            <person name="Berlin A.M."/>
            <person name="Chapman S.B."/>
            <person name="Goldberg J."/>
            <person name="Griggs A."/>
            <person name="Gujja S."/>
            <person name="Hansen M."/>
            <person name="Howarth C."/>
            <person name="Imamovic A."/>
            <person name="Larimer J."/>
            <person name="McCowan C."/>
            <person name="Montmayeur A."/>
            <person name="Murphy C."/>
            <person name="Neiman D."/>
            <person name="Pearson M."/>
            <person name="Priest M."/>
            <person name="Roberts A."/>
            <person name="Saif S."/>
            <person name="Shea T."/>
            <person name="Sisk P."/>
            <person name="Sykes S."/>
            <person name="Wortman J."/>
            <person name="Nusbaum C."/>
            <person name="Birren B."/>
        </authorList>
    </citation>
    <scope>NUCLEOTIDE SEQUENCE [LARGE SCALE GENOMIC DNA]</scope>
    <source>
        <strain evidence="3">CBS 100218</strain>
    </source>
</reference>
<feature type="region of interest" description="Disordered" evidence="1">
    <location>
        <begin position="66"/>
        <end position="200"/>
    </location>
</feature>
<keyword evidence="3" id="KW-1185">Reference proteome</keyword>